<organism evidence="2 3">
    <name type="scientific">Streptomyces melanosporofaciens</name>
    <dbReference type="NCBI Taxonomy" id="67327"/>
    <lineage>
        <taxon>Bacteria</taxon>
        <taxon>Bacillati</taxon>
        <taxon>Actinomycetota</taxon>
        <taxon>Actinomycetes</taxon>
        <taxon>Kitasatosporales</taxon>
        <taxon>Streptomycetaceae</taxon>
        <taxon>Streptomyces</taxon>
        <taxon>Streptomyces violaceusniger group</taxon>
    </lineage>
</organism>
<evidence type="ECO:0000256" key="1">
    <source>
        <dbReference type="SAM" id="MobiDB-lite"/>
    </source>
</evidence>
<keyword evidence="3" id="KW-1185">Reference proteome</keyword>
<reference evidence="3" key="1">
    <citation type="submission" date="2016-10" db="EMBL/GenBank/DDBJ databases">
        <authorList>
            <person name="Varghese N."/>
            <person name="Submissions S."/>
        </authorList>
    </citation>
    <scope>NUCLEOTIDE SEQUENCE [LARGE SCALE GENOMIC DNA]</scope>
    <source>
        <strain evidence="3">DSM 40318</strain>
    </source>
</reference>
<dbReference type="EMBL" id="FNST01000002">
    <property type="protein sequence ID" value="SED09485.1"/>
    <property type="molecule type" value="Genomic_DNA"/>
</dbReference>
<protein>
    <submittedName>
        <fullName evidence="2">Uncharacterized protein</fullName>
    </submittedName>
</protein>
<name>A0A1H4XVE6_STRMJ</name>
<accession>A0A1H4XVE6</accession>
<proteinExistence type="predicted"/>
<sequence length="181" mass="19179">MHTQYLLTASPSLRSAASPSSPASARSRAVASRIASVVAASDSTARSASTLRISGWSTSSAPNARRCSAWCSACRSPARMPAAEPMTQSSRVTLTISTMVRTPRPGSPTRQAMADSYSISADAFERLPSLFLSRISRSGLRLPSGSTRGTRKQVSPSSVRASVRKTSLIGAEVNHLWPVRT</sequence>
<gene>
    <name evidence="2" type="ORF">SAMN04490356_6892</name>
</gene>
<feature type="region of interest" description="Disordered" evidence="1">
    <location>
        <begin position="1"/>
        <end position="24"/>
    </location>
</feature>
<evidence type="ECO:0000313" key="2">
    <source>
        <dbReference type="EMBL" id="SED09485.1"/>
    </source>
</evidence>
<dbReference type="AlphaFoldDB" id="A0A1H4XVE6"/>
<dbReference type="Proteomes" id="UP000198609">
    <property type="component" value="Unassembled WGS sequence"/>
</dbReference>
<evidence type="ECO:0000313" key="3">
    <source>
        <dbReference type="Proteomes" id="UP000198609"/>
    </source>
</evidence>
<feature type="compositionally biased region" description="Low complexity" evidence="1">
    <location>
        <begin position="9"/>
        <end position="24"/>
    </location>
</feature>